<dbReference type="AlphaFoldDB" id="A0A0G0MD19"/>
<evidence type="ECO:0000313" key="2">
    <source>
        <dbReference type="EMBL" id="KKQ98225.1"/>
    </source>
</evidence>
<dbReference type="EMBL" id="LBWA01000004">
    <property type="protein sequence ID" value="KKQ98225.1"/>
    <property type="molecule type" value="Genomic_DNA"/>
</dbReference>
<accession>A0A0G0MD19</accession>
<gene>
    <name evidence="2" type="ORF">UT23_C0004G0064</name>
</gene>
<dbReference type="InterPro" id="IPR043713">
    <property type="entry name" value="DUF5654"/>
</dbReference>
<evidence type="ECO:0000313" key="3">
    <source>
        <dbReference type="Proteomes" id="UP000034325"/>
    </source>
</evidence>
<dbReference type="PATRIC" id="fig|1618549.4.peg.412"/>
<dbReference type="Proteomes" id="UP000034325">
    <property type="component" value="Unassembled WGS sequence"/>
</dbReference>
<evidence type="ECO:0000256" key="1">
    <source>
        <dbReference type="SAM" id="Phobius"/>
    </source>
</evidence>
<keyword evidence="1" id="KW-0812">Transmembrane</keyword>
<keyword evidence="1" id="KW-1133">Transmembrane helix</keyword>
<sequence>MGQKFSLEIGIWKFLAYTIINMAKEKTKGVHNKIKKEAQKFKKQFSSQLLKLVTSGFGLVAALAWNELIKEFIKIYIQPFFGQSSGFVSLLIYALFVTLLAVFVTYQLSKIARKEKEE</sequence>
<feature type="transmembrane region" description="Helical" evidence="1">
    <location>
        <begin position="49"/>
        <end position="66"/>
    </location>
</feature>
<feature type="transmembrane region" description="Helical" evidence="1">
    <location>
        <begin position="86"/>
        <end position="106"/>
    </location>
</feature>
<dbReference type="Pfam" id="PF18898">
    <property type="entry name" value="DUF5654"/>
    <property type="match status" value="1"/>
</dbReference>
<keyword evidence="1" id="KW-0472">Membrane</keyword>
<name>A0A0G0MD19_9BACT</name>
<protein>
    <submittedName>
        <fullName evidence="2">Uncharacterized protein</fullName>
    </submittedName>
</protein>
<proteinExistence type="predicted"/>
<comment type="caution">
    <text evidence="2">The sequence shown here is derived from an EMBL/GenBank/DDBJ whole genome shotgun (WGS) entry which is preliminary data.</text>
</comment>
<reference evidence="2 3" key="1">
    <citation type="journal article" date="2015" name="Nature">
        <title>rRNA introns, odd ribosomes, and small enigmatic genomes across a large radiation of phyla.</title>
        <authorList>
            <person name="Brown C.T."/>
            <person name="Hug L.A."/>
            <person name="Thomas B.C."/>
            <person name="Sharon I."/>
            <person name="Castelle C.J."/>
            <person name="Singh A."/>
            <person name="Wilkins M.J."/>
            <person name="Williams K.H."/>
            <person name="Banfield J.F."/>
        </authorList>
    </citation>
    <scope>NUCLEOTIDE SEQUENCE [LARGE SCALE GENOMIC DNA]</scope>
</reference>
<organism evidence="2 3">
    <name type="scientific">Candidatus Woesebacteria bacterium GW2011_GWA1_39_12</name>
    <dbReference type="NCBI Taxonomy" id="1618549"/>
    <lineage>
        <taxon>Bacteria</taxon>
        <taxon>Candidatus Woeseibacteriota</taxon>
    </lineage>
</organism>